<dbReference type="RefSeq" id="WP_245620485.1">
    <property type="nucleotide sequence ID" value="NZ_KK073874.1"/>
</dbReference>
<evidence type="ECO:0000256" key="1">
    <source>
        <dbReference type="ARBA" id="ARBA00001737"/>
    </source>
</evidence>
<dbReference type="PANTHER" id="PTHR13794:SF58">
    <property type="entry name" value="MITOCHONDRIAL ENOLASE SUPERFAMILY MEMBER 1"/>
    <property type="match status" value="1"/>
</dbReference>
<name>A0A011A0C2_9ACTN</name>
<dbReference type="AlphaFoldDB" id="A0A011A0C2"/>
<sequence length="428" mass="46788">MTATFTEVDTYDVRFPTSRFLDGSDAMNPFPDYSAAYVVLRTSDGDEGHSLVFTVGRGNDVQVAGVRALASLVVGLDVDEVLDDLGAFSRRLAGDSQFRWLGPDKGVIGMAAGALVNAAWDLRARRANQPLWQLLASLSPEELVGLVDFRYLRDALTPEEALEILRKPGREERATQLLREGYPAYTTTPGWLGYDDEKLARLSKEAVADGFAMIKLKVGGDREADLRRLRIARDAVGPDLPIAVDANQVWGVGEAIEWMADLAPYRPYWIEEPTFPDDILGHARIREAVHPIRVATGEHGANPVLFKQLLQAGAIDVVQIDATRVGGINDNVAILLLAAKFGVPVCPHAGGVGLCEMVQHLAMFDFVAVSGTRDDRMIEYVDHLHQHFVDPVEIRGGHYVAPVAPGIGARIHESSLTEFTYPDGPAWT</sequence>
<dbReference type="SFLD" id="SFLDG00179">
    <property type="entry name" value="mandelate_racemase"/>
    <property type="match status" value="1"/>
</dbReference>
<dbReference type="SMART" id="SM00922">
    <property type="entry name" value="MR_MLE"/>
    <property type="match status" value="1"/>
</dbReference>
<evidence type="ECO:0000256" key="4">
    <source>
        <dbReference type="ARBA" id="ARBA00022723"/>
    </source>
</evidence>
<dbReference type="InterPro" id="IPR013341">
    <property type="entry name" value="Mandelate_racemase_N_dom"/>
</dbReference>
<dbReference type="InterPro" id="IPR034610">
    <property type="entry name" value="L-fuconate_dehydratase"/>
</dbReference>
<organism evidence="8 9">
    <name type="scientific">Cryptosporangium arvum DSM 44712</name>
    <dbReference type="NCBI Taxonomy" id="927661"/>
    <lineage>
        <taxon>Bacteria</taxon>
        <taxon>Bacillati</taxon>
        <taxon>Actinomycetota</taxon>
        <taxon>Actinomycetes</taxon>
        <taxon>Cryptosporangiales</taxon>
        <taxon>Cryptosporangiaceae</taxon>
        <taxon>Cryptosporangium</taxon>
    </lineage>
</organism>
<dbReference type="Proteomes" id="UP000021053">
    <property type="component" value="Unassembled WGS sequence"/>
</dbReference>
<dbReference type="Pfam" id="PF13378">
    <property type="entry name" value="MR_MLE_C"/>
    <property type="match status" value="1"/>
</dbReference>
<dbReference type="InterPro" id="IPR013342">
    <property type="entry name" value="Mandelate_racemase_C"/>
</dbReference>
<dbReference type="SUPFAM" id="SSF54826">
    <property type="entry name" value="Enolase N-terminal domain-like"/>
    <property type="match status" value="1"/>
</dbReference>
<dbReference type="HOGENOM" id="CLU_030273_2_0_11"/>
<evidence type="ECO:0000256" key="3">
    <source>
        <dbReference type="ARBA" id="ARBA00013142"/>
    </source>
</evidence>
<evidence type="ECO:0000256" key="5">
    <source>
        <dbReference type="ARBA" id="ARBA00022842"/>
    </source>
</evidence>
<dbReference type="InterPro" id="IPR036849">
    <property type="entry name" value="Enolase-like_C_sf"/>
</dbReference>
<feature type="domain" description="Mandelate racemase/muconate lactonizing enzyme C-terminal" evidence="7">
    <location>
        <begin position="196"/>
        <end position="292"/>
    </location>
</feature>
<dbReference type="Gene3D" id="3.30.390.10">
    <property type="entry name" value="Enolase-like, N-terminal domain"/>
    <property type="match status" value="1"/>
</dbReference>
<evidence type="ECO:0000259" key="7">
    <source>
        <dbReference type="SMART" id="SM00922"/>
    </source>
</evidence>
<dbReference type="Pfam" id="PF02746">
    <property type="entry name" value="MR_MLE_N"/>
    <property type="match status" value="1"/>
</dbReference>
<gene>
    <name evidence="8" type="ORF">CryarDRAFT_4143</name>
</gene>
<dbReference type="SUPFAM" id="SSF51604">
    <property type="entry name" value="Enolase C-terminal domain-like"/>
    <property type="match status" value="1"/>
</dbReference>
<dbReference type="SFLD" id="SFLDS00001">
    <property type="entry name" value="Enolase"/>
    <property type="match status" value="1"/>
</dbReference>
<keyword evidence="4" id="KW-0479">Metal-binding</keyword>
<dbReference type="InterPro" id="IPR046945">
    <property type="entry name" value="RHMD-like"/>
</dbReference>
<dbReference type="EMBL" id="JFBT01000001">
    <property type="protein sequence ID" value="EXG82937.1"/>
    <property type="molecule type" value="Genomic_DNA"/>
</dbReference>
<accession>A0A011A0C2</accession>
<proteinExistence type="predicted"/>
<evidence type="ECO:0000313" key="8">
    <source>
        <dbReference type="EMBL" id="EXG82937.1"/>
    </source>
</evidence>
<dbReference type="PROSITE" id="PS00909">
    <property type="entry name" value="MR_MLE_2"/>
    <property type="match status" value="1"/>
</dbReference>
<keyword evidence="9" id="KW-1185">Reference proteome</keyword>
<dbReference type="SFLD" id="SFLDF00111">
    <property type="entry name" value="L-fuconate_dehydratase"/>
    <property type="match status" value="1"/>
</dbReference>
<protein>
    <recommendedName>
        <fullName evidence="3">L-fuconate dehydratase</fullName>
        <ecNumber evidence="3">4.2.1.68</ecNumber>
    </recommendedName>
</protein>
<keyword evidence="6" id="KW-0456">Lyase</keyword>
<keyword evidence="5" id="KW-0460">Magnesium</keyword>
<reference evidence="8 9" key="1">
    <citation type="submission" date="2013-07" db="EMBL/GenBank/DDBJ databases">
        <authorList>
            <consortium name="DOE Joint Genome Institute"/>
            <person name="Eisen J."/>
            <person name="Huntemann M."/>
            <person name="Han J."/>
            <person name="Chen A."/>
            <person name="Kyrpides N."/>
            <person name="Mavromatis K."/>
            <person name="Markowitz V."/>
            <person name="Palaniappan K."/>
            <person name="Ivanova N."/>
            <person name="Schaumberg A."/>
            <person name="Pati A."/>
            <person name="Liolios K."/>
            <person name="Nordberg H.P."/>
            <person name="Cantor M.N."/>
            <person name="Hua S.X."/>
            <person name="Woyke T."/>
        </authorList>
    </citation>
    <scope>NUCLEOTIDE SEQUENCE [LARGE SCALE GENOMIC DNA]</scope>
    <source>
        <strain evidence="8 9">DSM 44712</strain>
    </source>
</reference>
<dbReference type="Gene3D" id="3.20.20.120">
    <property type="entry name" value="Enolase-like C-terminal domain"/>
    <property type="match status" value="1"/>
</dbReference>
<dbReference type="InterPro" id="IPR029017">
    <property type="entry name" value="Enolase-like_N"/>
</dbReference>
<dbReference type="FunFam" id="3.20.20.120:FF:000007">
    <property type="entry name" value="Mitochondrial enolase superfamily member 1"/>
    <property type="match status" value="1"/>
</dbReference>
<evidence type="ECO:0000313" key="9">
    <source>
        <dbReference type="Proteomes" id="UP000021053"/>
    </source>
</evidence>
<dbReference type="PANTHER" id="PTHR13794">
    <property type="entry name" value="ENOLASE SUPERFAMILY, MANDELATE RACEMASE"/>
    <property type="match status" value="1"/>
</dbReference>
<dbReference type="InterPro" id="IPR018110">
    <property type="entry name" value="Mandel_Rmase/mucon_lact_enz_CS"/>
</dbReference>
<evidence type="ECO:0000256" key="6">
    <source>
        <dbReference type="ARBA" id="ARBA00023239"/>
    </source>
</evidence>
<dbReference type="InterPro" id="IPR029065">
    <property type="entry name" value="Enolase_C-like"/>
</dbReference>
<comment type="caution">
    <text evidence="8">The sequence shown here is derived from an EMBL/GenBank/DDBJ whole genome shotgun (WGS) entry which is preliminary data.</text>
</comment>
<dbReference type="EC" id="4.2.1.68" evidence="3"/>
<comment type="catalytic activity">
    <reaction evidence="1">
        <text>L-fuconate = 2-dehydro-3-deoxy-L-fuconate + H2O</text>
        <dbReference type="Rhea" id="RHEA:22772"/>
        <dbReference type="ChEBI" id="CHEBI:15377"/>
        <dbReference type="ChEBI" id="CHEBI:21291"/>
        <dbReference type="ChEBI" id="CHEBI:37448"/>
        <dbReference type="EC" id="4.2.1.68"/>
    </reaction>
</comment>
<comment type="cofactor">
    <cofactor evidence="2">
        <name>Mg(2+)</name>
        <dbReference type="ChEBI" id="CHEBI:18420"/>
    </cofactor>
</comment>
<dbReference type="GO" id="GO:0050023">
    <property type="term" value="F:L-fuconate dehydratase activity"/>
    <property type="evidence" value="ECO:0007669"/>
    <property type="project" value="UniProtKB-EC"/>
</dbReference>
<dbReference type="GO" id="GO:0000287">
    <property type="term" value="F:magnesium ion binding"/>
    <property type="evidence" value="ECO:0007669"/>
    <property type="project" value="TreeGrafter"/>
</dbReference>
<dbReference type="PATRIC" id="fig|927661.3.peg.4115"/>
<dbReference type="GO" id="GO:0009063">
    <property type="term" value="P:amino acid catabolic process"/>
    <property type="evidence" value="ECO:0007669"/>
    <property type="project" value="InterPro"/>
</dbReference>
<evidence type="ECO:0000256" key="2">
    <source>
        <dbReference type="ARBA" id="ARBA00001946"/>
    </source>
</evidence>
<dbReference type="GO" id="GO:0016052">
    <property type="term" value="P:carbohydrate catabolic process"/>
    <property type="evidence" value="ECO:0007669"/>
    <property type="project" value="InterPro"/>
</dbReference>